<dbReference type="EMBL" id="ADBV01000024">
    <property type="protein sequence ID" value="EJW88907.1"/>
    <property type="molecule type" value="Genomic_DNA"/>
</dbReference>
<accession>J9FGX5</accession>
<evidence type="ECO:0000313" key="2">
    <source>
        <dbReference type="Proteomes" id="UP000004810"/>
    </source>
</evidence>
<organism evidence="1 2">
    <name type="scientific">Wuchereria bancrofti</name>
    <dbReference type="NCBI Taxonomy" id="6293"/>
    <lineage>
        <taxon>Eukaryota</taxon>
        <taxon>Metazoa</taxon>
        <taxon>Ecdysozoa</taxon>
        <taxon>Nematoda</taxon>
        <taxon>Chromadorea</taxon>
        <taxon>Rhabditida</taxon>
        <taxon>Spirurina</taxon>
        <taxon>Spiruromorpha</taxon>
        <taxon>Filarioidea</taxon>
        <taxon>Onchocercidae</taxon>
        <taxon>Wuchereria</taxon>
    </lineage>
</organism>
<reference evidence="2" key="1">
    <citation type="submission" date="2012-08" db="EMBL/GenBank/DDBJ databases">
        <title>The Genome Sequence of Wuchereria bancrofti.</title>
        <authorList>
            <person name="Nutman T.B."/>
            <person name="Fink D.L."/>
            <person name="Russ C."/>
            <person name="Young S."/>
            <person name="Zeng Q."/>
            <person name="Koehrsen M."/>
            <person name="Alvarado L."/>
            <person name="Berlin A."/>
            <person name="Chapman S.B."/>
            <person name="Chen Z."/>
            <person name="Freedman E."/>
            <person name="Gellesch M."/>
            <person name="Goldberg J."/>
            <person name="Griggs A."/>
            <person name="Gujja S."/>
            <person name="Heilman E.R."/>
            <person name="Heiman D."/>
            <person name="Hepburn T."/>
            <person name="Howarth C."/>
            <person name="Jen D."/>
            <person name="Larson L."/>
            <person name="Lewis B."/>
            <person name="Mehta T."/>
            <person name="Park D."/>
            <person name="Pearson M."/>
            <person name="Roberts A."/>
            <person name="Saif S."/>
            <person name="Shea T."/>
            <person name="Shenoy N."/>
            <person name="Sisk P."/>
            <person name="Stolte C."/>
            <person name="Sykes S."/>
            <person name="Walk T."/>
            <person name="White J."/>
            <person name="Yandava C."/>
            <person name="Haas B."/>
            <person name="Henn M.R."/>
            <person name="Nusbaum C."/>
            <person name="Birren B."/>
        </authorList>
    </citation>
    <scope>NUCLEOTIDE SEQUENCE [LARGE SCALE GENOMIC DNA]</scope>
    <source>
        <strain evidence="2">NA</strain>
    </source>
</reference>
<protein>
    <submittedName>
        <fullName evidence="1">Uncharacterized protein</fullName>
    </submittedName>
</protein>
<proteinExistence type="predicted"/>
<evidence type="ECO:0000313" key="1">
    <source>
        <dbReference type="EMBL" id="EJW88907.1"/>
    </source>
</evidence>
<gene>
    <name evidence="1" type="ORF">WUBG_00181</name>
</gene>
<name>J9FGX5_WUCBA</name>
<dbReference type="AlphaFoldDB" id="J9FGX5"/>
<sequence>MTTTSPNVGNMNHKQIPAVFYGSDDFKHNMFVQARATNEIHRDAQIELKQW</sequence>
<comment type="caution">
    <text evidence="1">The sequence shown here is derived from an EMBL/GenBank/DDBJ whole genome shotgun (WGS) entry which is preliminary data.</text>
</comment>
<dbReference type="Proteomes" id="UP000004810">
    <property type="component" value="Unassembled WGS sequence"/>
</dbReference>